<gene>
    <name evidence="2" type="ORF">CDAR_618061</name>
</gene>
<feature type="region of interest" description="Disordered" evidence="1">
    <location>
        <begin position="55"/>
        <end position="78"/>
    </location>
</feature>
<evidence type="ECO:0000313" key="3">
    <source>
        <dbReference type="Proteomes" id="UP001054837"/>
    </source>
</evidence>
<name>A0AAV4U905_9ARAC</name>
<accession>A0AAV4U905</accession>
<evidence type="ECO:0000256" key="1">
    <source>
        <dbReference type="SAM" id="MobiDB-lite"/>
    </source>
</evidence>
<feature type="compositionally biased region" description="Polar residues" evidence="1">
    <location>
        <begin position="57"/>
        <end position="71"/>
    </location>
</feature>
<evidence type="ECO:0000313" key="2">
    <source>
        <dbReference type="EMBL" id="GIY54185.1"/>
    </source>
</evidence>
<proteinExistence type="predicted"/>
<comment type="caution">
    <text evidence="2">The sequence shown here is derived from an EMBL/GenBank/DDBJ whole genome shotgun (WGS) entry which is preliminary data.</text>
</comment>
<dbReference type="Proteomes" id="UP001054837">
    <property type="component" value="Unassembled WGS sequence"/>
</dbReference>
<reference evidence="2 3" key="1">
    <citation type="submission" date="2021-06" db="EMBL/GenBank/DDBJ databases">
        <title>Caerostris darwini draft genome.</title>
        <authorList>
            <person name="Kono N."/>
            <person name="Arakawa K."/>
        </authorList>
    </citation>
    <scope>NUCLEOTIDE SEQUENCE [LARGE SCALE GENOMIC DNA]</scope>
</reference>
<protein>
    <submittedName>
        <fullName evidence="2">Uncharacterized protein</fullName>
    </submittedName>
</protein>
<keyword evidence="3" id="KW-1185">Reference proteome</keyword>
<sequence>MWKRGRRKNIFPDDPERASETIPFAGLITTAHYENTNGEIQGNKRQSSVANIRKSLRNSPIPNCTSTSFTTPFDRPSHNFPTPLRLPQWYCLTTEKFKAKGDKLQRASCN</sequence>
<dbReference type="EMBL" id="BPLQ01010886">
    <property type="protein sequence ID" value="GIY54185.1"/>
    <property type="molecule type" value="Genomic_DNA"/>
</dbReference>
<dbReference type="AlphaFoldDB" id="A0AAV4U905"/>
<organism evidence="2 3">
    <name type="scientific">Caerostris darwini</name>
    <dbReference type="NCBI Taxonomy" id="1538125"/>
    <lineage>
        <taxon>Eukaryota</taxon>
        <taxon>Metazoa</taxon>
        <taxon>Ecdysozoa</taxon>
        <taxon>Arthropoda</taxon>
        <taxon>Chelicerata</taxon>
        <taxon>Arachnida</taxon>
        <taxon>Araneae</taxon>
        <taxon>Araneomorphae</taxon>
        <taxon>Entelegynae</taxon>
        <taxon>Araneoidea</taxon>
        <taxon>Araneidae</taxon>
        <taxon>Caerostris</taxon>
    </lineage>
</organism>